<reference evidence="2 3" key="1">
    <citation type="journal article" date="2003" name="Int. J. Syst. Evol. Microbiol.">
        <title>Bacillus nealsonii sp. nov., isolated from a spacecraft-assembly facility, whose spores are gamma-radiation resistant.</title>
        <authorList>
            <person name="Venkateswaran K."/>
            <person name="Kempf M."/>
            <person name="Chen F."/>
            <person name="Satomi M."/>
            <person name="Nicholson W."/>
            <person name="Kern R."/>
        </authorList>
    </citation>
    <scope>NUCLEOTIDE SEQUENCE [LARGE SCALE GENOMIC DNA]</scope>
    <source>
        <strain evidence="2 3">FO-92</strain>
    </source>
</reference>
<sequence length="126" mass="13011">MPLKIMKLAITATAETVTAPTVSRFFYEVGATVIGEAVLTIDAADFVNDTGGAVTSLPELTANNSYIEVYVNGVLQMEGLLTYTPGATGTGQLVIDVPNGSTIEANSPVVLVVANFAPTTSVDITT</sequence>
<protein>
    <recommendedName>
        <fullName evidence="1">DUF4183 domain-containing protein</fullName>
    </recommendedName>
</protein>
<dbReference type="OrthoDB" id="2623159at2"/>
<accession>A0A2N0Z0M4</accession>
<evidence type="ECO:0000313" key="2">
    <source>
        <dbReference type="EMBL" id="PKG23065.1"/>
    </source>
</evidence>
<keyword evidence="3" id="KW-1185">Reference proteome</keyword>
<dbReference type="AlphaFoldDB" id="A0A2N0Z0M4"/>
<comment type="caution">
    <text evidence="2">The sequence shown here is derived from an EMBL/GenBank/DDBJ whole genome shotgun (WGS) entry which is preliminary data.</text>
</comment>
<dbReference type="Pfam" id="PF13799">
    <property type="entry name" value="DUF4183"/>
    <property type="match status" value="1"/>
</dbReference>
<dbReference type="EMBL" id="PISE01000030">
    <property type="protein sequence ID" value="PKG23065.1"/>
    <property type="molecule type" value="Genomic_DNA"/>
</dbReference>
<organism evidence="2 3">
    <name type="scientific">Niallia nealsonii</name>
    <dbReference type="NCBI Taxonomy" id="115979"/>
    <lineage>
        <taxon>Bacteria</taxon>
        <taxon>Bacillati</taxon>
        <taxon>Bacillota</taxon>
        <taxon>Bacilli</taxon>
        <taxon>Bacillales</taxon>
        <taxon>Bacillaceae</taxon>
        <taxon>Niallia</taxon>
    </lineage>
</organism>
<dbReference type="InterPro" id="IPR025237">
    <property type="entry name" value="DUF4183"/>
</dbReference>
<evidence type="ECO:0000313" key="3">
    <source>
        <dbReference type="Proteomes" id="UP000233375"/>
    </source>
</evidence>
<name>A0A2N0Z0M4_9BACI</name>
<evidence type="ECO:0000259" key="1">
    <source>
        <dbReference type="Pfam" id="PF13799"/>
    </source>
</evidence>
<dbReference type="RefSeq" id="WP_101177834.1">
    <property type="nucleotide sequence ID" value="NZ_PISE01000030.1"/>
</dbReference>
<feature type="domain" description="DUF4183" evidence="1">
    <location>
        <begin position="35"/>
        <end position="112"/>
    </location>
</feature>
<proteinExistence type="predicted"/>
<gene>
    <name evidence="2" type="ORF">CWS01_14070</name>
</gene>
<dbReference type="Proteomes" id="UP000233375">
    <property type="component" value="Unassembled WGS sequence"/>
</dbReference>